<keyword evidence="2" id="KW-0472">Membrane</keyword>
<dbReference type="Pfam" id="PF24008">
    <property type="entry name" value="DUF7322"/>
    <property type="match status" value="1"/>
</dbReference>
<feature type="domain" description="DUF7322" evidence="3">
    <location>
        <begin position="60"/>
        <end position="120"/>
    </location>
</feature>
<name>A0A9Q4Q2C6_9EURY</name>
<evidence type="ECO:0000313" key="4">
    <source>
        <dbReference type="EMBL" id="MDF9745128.1"/>
    </source>
</evidence>
<feature type="transmembrane region" description="Helical" evidence="2">
    <location>
        <begin position="97"/>
        <end position="114"/>
    </location>
</feature>
<dbReference type="Proteomes" id="UP001154061">
    <property type="component" value="Unassembled WGS sequence"/>
</dbReference>
<proteinExistence type="predicted"/>
<feature type="compositionally biased region" description="Low complexity" evidence="1">
    <location>
        <begin position="137"/>
        <end position="159"/>
    </location>
</feature>
<dbReference type="RefSeq" id="WP_277520604.1">
    <property type="nucleotide sequence ID" value="NZ_JAMQOT010000002.1"/>
</dbReference>
<evidence type="ECO:0000256" key="2">
    <source>
        <dbReference type="SAM" id="Phobius"/>
    </source>
</evidence>
<dbReference type="EMBL" id="JAMQOT010000002">
    <property type="protein sequence ID" value="MDF9745128.1"/>
    <property type="molecule type" value="Genomic_DNA"/>
</dbReference>
<feature type="region of interest" description="Disordered" evidence="1">
    <location>
        <begin position="1"/>
        <end position="40"/>
    </location>
</feature>
<keyword evidence="2" id="KW-1133">Transmembrane helix</keyword>
<evidence type="ECO:0000256" key="1">
    <source>
        <dbReference type="SAM" id="MobiDB-lite"/>
    </source>
</evidence>
<protein>
    <recommendedName>
        <fullName evidence="3">DUF7322 domain-containing protein</fullName>
    </recommendedName>
</protein>
<gene>
    <name evidence="4" type="ORF">NDI89_05965</name>
</gene>
<accession>A0A9Q4Q2C6</accession>
<feature type="transmembrane region" description="Helical" evidence="2">
    <location>
        <begin position="70"/>
        <end position="91"/>
    </location>
</feature>
<sequence length="171" mass="18322">MVFDRTENEPEEWDPEAEFYDPESDGLTIPQVGGENDEQDDDLQNLANAIEPPTVPTAETDVPGDVLQTFWALVLVLNAAVLLVSLGLLLVVFEGSIARGGVLVATGVLLFGLATRRYRRFQRDDRTDTESGDGDGDAPNAESADASPDDAATTSSGDAVQDQAPTRNDNQ</sequence>
<evidence type="ECO:0000313" key="5">
    <source>
        <dbReference type="Proteomes" id="UP001154061"/>
    </source>
</evidence>
<organism evidence="4 5">
    <name type="scientific">Natrinema salsiterrestre</name>
    <dbReference type="NCBI Taxonomy" id="2950540"/>
    <lineage>
        <taxon>Archaea</taxon>
        <taxon>Methanobacteriati</taxon>
        <taxon>Methanobacteriota</taxon>
        <taxon>Stenosarchaea group</taxon>
        <taxon>Halobacteria</taxon>
        <taxon>Halobacteriales</taxon>
        <taxon>Natrialbaceae</taxon>
        <taxon>Natrinema</taxon>
    </lineage>
</organism>
<dbReference type="InterPro" id="IPR055746">
    <property type="entry name" value="DUF7322"/>
</dbReference>
<evidence type="ECO:0000259" key="3">
    <source>
        <dbReference type="Pfam" id="PF24008"/>
    </source>
</evidence>
<keyword evidence="2" id="KW-0812">Transmembrane</keyword>
<reference evidence="4" key="1">
    <citation type="submission" date="2022-06" db="EMBL/GenBank/DDBJ databases">
        <title>Natrinema sp. a new haloarchaeum isolate from saline soil.</title>
        <authorList>
            <person name="Strakova D."/>
            <person name="Galisteo C."/>
            <person name="Sanchez-Porro C."/>
            <person name="Ventosa A."/>
        </authorList>
    </citation>
    <scope>NUCLEOTIDE SEQUENCE</scope>
    <source>
        <strain evidence="4">S1CR25-10</strain>
    </source>
</reference>
<feature type="compositionally biased region" description="Acidic residues" evidence="1">
    <location>
        <begin position="9"/>
        <end position="24"/>
    </location>
</feature>
<keyword evidence="5" id="KW-1185">Reference proteome</keyword>
<feature type="region of interest" description="Disordered" evidence="1">
    <location>
        <begin position="124"/>
        <end position="171"/>
    </location>
</feature>
<comment type="caution">
    <text evidence="4">The sequence shown here is derived from an EMBL/GenBank/DDBJ whole genome shotgun (WGS) entry which is preliminary data.</text>
</comment>
<dbReference type="AlphaFoldDB" id="A0A9Q4Q2C6"/>